<evidence type="ECO:0000313" key="3">
    <source>
        <dbReference type="Proteomes" id="UP001151760"/>
    </source>
</evidence>
<dbReference type="EMBL" id="BQNB010014219">
    <property type="protein sequence ID" value="GJT25510.1"/>
    <property type="molecule type" value="Genomic_DNA"/>
</dbReference>
<accession>A0ABQ5CEM1</accession>
<keyword evidence="1" id="KW-1133">Transmembrane helix</keyword>
<dbReference type="Proteomes" id="UP001151760">
    <property type="component" value="Unassembled WGS sequence"/>
</dbReference>
<organism evidence="2 3">
    <name type="scientific">Tanacetum coccineum</name>
    <dbReference type="NCBI Taxonomy" id="301880"/>
    <lineage>
        <taxon>Eukaryota</taxon>
        <taxon>Viridiplantae</taxon>
        <taxon>Streptophyta</taxon>
        <taxon>Embryophyta</taxon>
        <taxon>Tracheophyta</taxon>
        <taxon>Spermatophyta</taxon>
        <taxon>Magnoliopsida</taxon>
        <taxon>eudicotyledons</taxon>
        <taxon>Gunneridae</taxon>
        <taxon>Pentapetalae</taxon>
        <taxon>asterids</taxon>
        <taxon>campanulids</taxon>
        <taxon>Asterales</taxon>
        <taxon>Asteraceae</taxon>
        <taxon>Asteroideae</taxon>
        <taxon>Anthemideae</taxon>
        <taxon>Anthemidinae</taxon>
        <taxon>Tanacetum</taxon>
    </lineage>
</organism>
<sequence>MDRSLQPQLKLPNDSSPIVDHHLFPDGTMLAYVKNHKLHALDLLYNISKRLTSGANGTTKQNIYFALPRQSEIHKDVERDHKTAEATAEEAYDGFTLATDFYWFKCLKNFSATVTGIYSAIFLLPPYLGVAEGKFASMLLLTITNLNLLLL</sequence>
<reference evidence="2" key="1">
    <citation type="journal article" date="2022" name="Int. J. Mol. Sci.">
        <title>Draft Genome of Tanacetum Coccineum: Genomic Comparison of Closely Related Tanacetum-Family Plants.</title>
        <authorList>
            <person name="Yamashiro T."/>
            <person name="Shiraishi A."/>
            <person name="Nakayama K."/>
            <person name="Satake H."/>
        </authorList>
    </citation>
    <scope>NUCLEOTIDE SEQUENCE</scope>
</reference>
<keyword evidence="3" id="KW-1185">Reference proteome</keyword>
<keyword evidence="1" id="KW-0472">Membrane</keyword>
<proteinExistence type="predicted"/>
<reference evidence="2" key="2">
    <citation type="submission" date="2022-01" db="EMBL/GenBank/DDBJ databases">
        <authorList>
            <person name="Yamashiro T."/>
            <person name="Shiraishi A."/>
            <person name="Satake H."/>
            <person name="Nakayama K."/>
        </authorList>
    </citation>
    <scope>NUCLEOTIDE SEQUENCE</scope>
</reference>
<keyword evidence="1" id="KW-0812">Transmembrane</keyword>
<evidence type="ECO:0000256" key="1">
    <source>
        <dbReference type="SAM" id="Phobius"/>
    </source>
</evidence>
<comment type="caution">
    <text evidence="2">The sequence shown here is derived from an EMBL/GenBank/DDBJ whole genome shotgun (WGS) entry which is preliminary data.</text>
</comment>
<protein>
    <submittedName>
        <fullName evidence="2">Uncharacterized protein</fullName>
    </submittedName>
</protein>
<evidence type="ECO:0000313" key="2">
    <source>
        <dbReference type="EMBL" id="GJT25510.1"/>
    </source>
</evidence>
<feature type="transmembrane region" description="Helical" evidence="1">
    <location>
        <begin position="110"/>
        <end position="128"/>
    </location>
</feature>
<name>A0ABQ5CEM1_9ASTR</name>
<gene>
    <name evidence="2" type="ORF">Tco_0895447</name>
</gene>